<comment type="similarity">
    <text evidence="1">Belongs to the zinc-containing alcohol dehydrogenase family.</text>
</comment>
<dbReference type="Pfam" id="PF08240">
    <property type="entry name" value="ADH_N"/>
    <property type="match status" value="1"/>
</dbReference>
<evidence type="ECO:0000259" key="5">
    <source>
        <dbReference type="SMART" id="SM00829"/>
    </source>
</evidence>
<protein>
    <submittedName>
        <fullName evidence="6">Zinc-binding dehydrogenase</fullName>
    </submittedName>
</protein>
<dbReference type="OrthoDB" id="10257049at2759"/>
<organism evidence="6 7">
    <name type="scientific">Aureobasidium melanogenum</name>
    <name type="common">Aureobasidium pullulans var. melanogenum</name>
    <dbReference type="NCBI Taxonomy" id="46634"/>
    <lineage>
        <taxon>Eukaryota</taxon>
        <taxon>Fungi</taxon>
        <taxon>Dikarya</taxon>
        <taxon>Ascomycota</taxon>
        <taxon>Pezizomycotina</taxon>
        <taxon>Dothideomycetes</taxon>
        <taxon>Dothideomycetidae</taxon>
        <taxon>Dothideales</taxon>
        <taxon>Saccotheciaceae</taxon>
        <taxon>Aureobasidium</taxon>
    </lineage>
</organism>
<proteinExistence type="inferred from homology"/>
<dbReference type="Gene3D" id="1.20.120.1630">
    <property type="match status" value="1"/>
</dbReference>
<dbReference type="PANTHER" id="PTHR45348">
    <property type="entry name" value="HYPOTHETICAL OXIDOREDUCTASE (EUROFUNG)"/>
    <property type="match status" value="1"/>
</dbReference>
<dbReference type="GO" id="GO:0016651">
    <property type="term" value="F:oxidoreductase activity, acting on NAD(P)H"/>
    <property type="evidence" value="ECO:0007669"/>
    <property type="project" value="InterPro"/>
</dbReference>
<evidence type="ECO:0000313" key="6">
    <source>
        <dbReference type="EMBL" id="KAH0220209.1"/>
    </source>
</evidence>
<dbReference type="PANTHER" id="PTHR45348:SF2">
    <property type="entry name" value="ZINC-TYPE ALCOHOL DEHYDROGENASE-LIKE PROTEIN C2E1P3.01"/>
    <property type="match status" value="1"/>
</dbReference>
<gene>
    <name evidence="6" type="ORF">KCV03_g5710</name>
</gene>
<keyword evidence="4" id="KW-0812">Transmembrane</keyword>
<keyword evidence="4" id="KW-1133">Transmembrane helix</keyword>
<dbReference type="SUPFAM" id="SSF50129">
    <property type="entry name" value="GroES-like"/>
    <property type="match status" value="1"/>
</dbReference>
<dbReference type="EMBL" id="JAHFYH010000039">
    <property type="protein sequence ID" value="KAH0220209.1"/>
    <property type="molecule type" value="Genomic_DNA"/>
</dbReference>
<dbReference type="InterPro" id="IPR013154">
    <property type="entry name" value="ADH-like_N"/>
</dbReference>
<accession>A0A9P8GGN0</accession>
<dbReference type="AlphaFoldDB" id="A0A9P8GGN0"/>
<dbReference type="InterPro" id="IPR010721">
    <property type="entry name" value="UstE-like"/>
</dbReference>
<dbReference type="Proteomes" id="UP000767238">
    <property type="component" value="Unassembled WGS sequence"/>
</dbReference>
<dbReference type="Gene3D" id="3.40.50.720">
    <property type="entry name" value="NAD(P)-binding Rossmann-like Domain"/>
    <property type="match status" value="1"/>
</dbReference>
<keyword evidence="4" id="KW-0472">Membrane</keyword>
<dbReference type="InterPro" id="IPR036291">
    <property type="entry name" value="NAD(P)-bd_dom_sf"/>
</dbReference>
<comment type="caution">
    <text evidence="6">The sequence shown here is derived from an EMBL/GenBank/DDBJ whole genome shotgun (WGS) entry which is preliminary data.</text>
</comment>
<evidence type="ECO:0000313" key="7">
    <source>
        <dbReference type="Proteomes" id="UP000767238"/>
    </source>
</evidence>
<dbReference type="SMART" id="SM00829">
    <property type="entry name" value="PKS_ER"/>
    <property type="match status" value="1"/>
</dbReference>
<evidence type="ECO:0000256" key="4">
    <source>
        <dbReference type="SAM" id="Phobius"/>
    </source>
</evidence>
<dbReference type="Gene3D" id="3.90.180.10">
    <property type="entry name" value="Medium-chain alcohol dehydrogenases, catalytic domain"/>
    <property type="match status" value="1"/>
</dbReference>
<evidence type="ECO:0000256" key="1">
    <source>
        <dbReference type="ARBA" id="ARBA00008072"/>
    </source>
</evidence>
<dbReference type="InterPro" id="IPR020843">
    <property type="entry name" value="ER"/>
</dbReference>
<reference evidence="6" key="1">
    <citation type="journal article" date="2021" name="J Fungi (Basel)">
        <title>Virulence traits and population genomics of the black yeast Aureobasidium melanogenum.</title>
        <authorList>
            <person name="Cernosa A."/>
            <person name="Sun X."/>
            <person name="Gostincar C."/>
            <person name="Fang C."/>
            <person name="Gunde-Cimerman N."/>
            <person name="Song Z."/>
        </authorList>
    </citation>
    <scope>NUCLEOTIDE SEQUENCE</scope>
    <source>
        <strain evidence="6">EXF-8016</strain>
    </source>
</reference>
<dbReference type="InterPro" id="IPR047122">
    <property type="entry name" value="Trans-enoyl_RdTase-like"/>
</dbReference>
<name>A0A9P8GGN0_AURME</name>
<evidence type="ECO:0000256" key="3">
    <source>
        <dbReference type="ARBA" id="ARBA00023002"/>
    </source>
</evidence>
<feature type="transmembrane region" description="Helical" evidence="4">
    <location>
        <begin position="636"/>
        <end position="657"/>
    </location>
</feature>
<dbReference type="SUPFAM" id="SSF51735">
    <property type="entry name" value="NAD(P)-binding Rossmann-fold domains"/>
    <property type="match status" value="1"/>
</dbReference>
<keyword evidence="3" id="KW-0560">Oxidoreductase</keyword>
<dbReference type="CDD" id="cd08249">
    <property type="entry name" value="enoyl_reductase_like"/>
    <property type="match status" value="1"/>
</dbReference>
<feature type="domain" description="Enoyl reductase (ER)" evidence="5">
    <location>
        <begin position="13"/>
        <end position="281"/>
    </location>
</feature>
<sequence length="695" mass="75690">MPLNRAAWVVTQGKPLEVKEAPYNQPGPNEVVVKNAAVAINPVDWLLPNIVSMFTPQVKLPFVFGGDCAGTIVEVGQGVNNLKVGDRVLSLAVSFDKRSNKASEGAFQGYTVLRKNLTSKIPEWMSFESASVIPLGLATAACGLFLEDFLGLQLPTAPKPQKPTGETVIIWGGSTSVGCNAIQLAVAAGYEVISTASPKNHEYLKRLGAAEVYDYNSSTVVQDIVATMNNKRRISAGAYAIGVGSLAACINILSKTKGKKFVAQASHDIPTKEFPTNMLAIMWKMGSSFVGWKLKGLMNGVGYKFVWSTEVMANKLGSEMYEKFLPVALAERSFLPAPEPQVAGRGLEGIEEAFKVAKKGVSAKKIVWGMPNGLRQELEATSESRSWFITQERTLLIICFWHTTPDRSIVTRDHSRRSVVDASAEDTMAKDSTQQDLPAWFAETRKKGVSVAGNAIFTILRIADLPLQYYLLSSGVGLKLVEKLGGRTVPNVVTSPITAIGLSPYHSLVFGLAVGSAAKQIYWCLGVADNKFDPGFSTMIAAYNTVLNTVNTLLTLWAVTSNRPAVGDSWFTMFTTQPSIAVGAGLYGLGLFTEWWSEVQRKQFKQNPSNKGKLCTKGLFGMARNINYGGYSLWRAGYSIVCAGLPAGLGMFVFLAGDFSQRAIPLLETYLAKKYGEHWKEVKKEVPYKLIPYVY</sequence>
<reference evidence="6" key="2">
    <citation type="submission" date="2021-08" db="EMBL/GenBank/DDBJ databases">
        <authorList>
            <person name="Gostincar C."/>
            <person name="Sun X."/>
            <person name="Song Z."/>
            <person name="Gunde-Cimerman N."/>
        </authorList>
    </citation>
    <scope>NUCLEOTIDE SEQUENCE</scope>
    <source>
        <strain evidence="6">EXF-8016</strain>
    </source>
</reference>
<dbReference type="InterPro" id="IPR011032">
    <property type="entry name" value="GroES-like_sf"/>
</dbReference>
<dbReference type="Pfam" id="PF06966">
    <property type="entry name" value="DUF1295"/>
    <property type="match status" value="1"/>
</dbReference>
<evidence type="ECO:0000256" key="2">
    <source>
        <dbReference type="ARBA" id="ARBA00011245"/>
    </source>
</evidence>
<comment type="subunit">
    <text evidence="2">Monomer.</text>
</comment>
<feature type="non-terminal residue" evidence="6">
    <location>
        <position position="1"/>
    </location>
</feature>